<dbReference type="InterPro" id="IPR003439">
    <property type="entry name" value="ABC_transporter-like_ATP-bd"/>
</dbReference>
<sequence length="226" mass="24813">MSLITATDLHRGYSVGKKRIEVLRGIDLTIQKGEKIFLCGPSGAGKTTLMYTLAGLERPEQGAVHIDGMNLYKLSKRQQAKLRNARMSYIFQNYYLMPELTALENVMIPAMIGGKGDESAAKSTLDRVGLSHRYDHLPAELSGGEQQRVAIARALVNKPEIIFADEPTGNLDSKNGEQVMKLLLELTSEDHTTLVVVTHDLSLAKFGDRTLIVKDGNISSNETATN</sequence>
<evidence type="ECO:0000256" key="4">
    <source>
        <dbReference type="ARBA" id="ARBA00038388"/>
    </source>
</evidence>
<dbReference type="GO" id="GO:0016887">
    <property type="term" value="F:ATP hydrolysis activity"/>
    <property type="evidence" value="ECO:0007669"/>
    <property type="project" value="InterPro"/>
</dbReference>
<dbReference type="SMART" id="SM00382">
    <property type="entry name" value="AAA"/>
    <property type="match status" value="1"/>
</dbReference>
<evidence type="ECO:0000256" key="1">
    <source>
        <dbReference type="ARBA" id="ARBA00022448"/>
    </source>
</evidence>
<dbReference type="Pfam" id="PF00005">
    <property type="entry name" value="ABC_tran"/>
    <property type="match status" value="1"/>
</dbReference>
<dbReference type="PANTHER" id="PTHR24220:SF86">
    <property type="entry name" value="ABC TRANSPORTER ABCH.1"/>
    <property type="match status" value="1"/>
</dbReference>
<dbReference type="SUPFAM" id="SSF52540">
    <property type="entry name" value="P-loop containing nucleoside triphosphate hydrolases"/>
    <property type="match status" value="1"/>
</dbReference>
<gene>
    <name evidence="6" type="ORF">BSZ32_11730</name>
</gene>
<evidence type="ECO:0000259" key="5">
    <source>
        <dbReference type="PROSITE" id="PS50893"/>
    </source>
</evidence>
<evidence type="ECO:0000256" key="2">
    <source>
        <dbReference type="ARBA" id="ARBA00022741"/>
    </source>
</evidence>
<dbReference type="EMBL" id="MQWA01000001">
    <property type="protein sequence ID" value="PQJ29096.1"/>
    <property type="molecule type" value="Genomic_DNA"/>
</dbReference>
<dbReference type="PROSITE" id="PS50893">
    <property type="entry name" value="ABC_TRANSPORTER_2"/>
    <property type="match status" value="1"/>
</dbReference>
<dbReference type="RefSeq" id="WP_105043586.1">
    <property type="nucleotide sequence ID" value="NZ_MQWA01000001.1"/>
</dbReference>
<organism evidence="6 7">
    <name type="scientific">Rubritalea profundi</name>
    <dbReference type="NCBI Taxonomy" id="1658618"/>
    <lineage>
        <taxon>Bacteria</taxon>
        <taxon>Pseudomonadati</taxon>
        <taxon>Verrucomicrobiota</taxon>
        <taxon>Verrucomicrobiia</taxon>
        <taxon>Verrucomicrobiales</taxon>
        <taxon>Rubritaleaceae</taxon>
        <taxon>Rubritalea</taxon>
    </lineage>
</organism>
<accession>A0A2S7U283</accession>
<name>A0A2S7U283_9BACT</name>
<evidence type="ECO:0000313" key="7">
    <source>
        <dbReference type="Proteomes" id="UP000239907"/>
    </source>
</evidence>
<dbReference type="Gene3D" id="3.40.50.300">
    <property type="entry name" value="P-loop containing nucleotide triphosphate hydrolases"/>
    <property type="match status" value="1"/>
</dbReference>
<feature type="domain" description="ABC transporter" evidence="5">
    <location>
        <begin position="4"/>
        <end position="226"/>
    </location>
</feature>
<dbReference type="InterPro" id="IPR027417">
    <property type="entry name" value="P-loop_NTPase"/>
</dbReference>
<dbReference type="GO" id="GO:0005886">
    <property type="term" value="C:plasma membrane"/>
    <property type="evidence" value="ECO:0007669"/>
    <property type="project" value="TreeGrafter"/>
</dbReference>
<dbReference type="AlphaFoldDB" id="A0A2S7U283"/>
<dbReference type="PANTHER" id="PTHR24220">
    <property type="entry name" value="IMPORT ATP-BINDING PROTEIN"/>
    <property type="match status" value="1"/>
</dbReference>
<protein>
    <submittedName>
        <fullName evidence="6">ABC transporter</fullName>
    </submittedName>
</protein>
<evidence type="ECO:0000313" key="6">
    <source>
        <dbReference type="EMBL" id="PQJ29096.1"/>
    </source>
</evidence>
<dbReference type="GO" id="GO:0005524">
    <property type="term" value="F:ATP binding"/>
    <property type="evidence" value="ECO:0007669"/>
    <property type="project" value="UniProtKB-KW"/>
</dbReference>
<reference evidence="6 7" key="1">
    <citation type="submission" date="2016-12" db="EMBL/GenBank/DDBJ databases">
        <title>Study of bacterial adaptation to deep sea.</title>
        <authorList>
            <person name="Song J."/>
            <person name="Yoshizawa S."/>
            <person name="Kogure K."/>
        </authorList>
    </citation>
    <scope>NUCLEOTIDE SEQUENCE [LARGE SCALE GENOMIC DNA]</scope>
    <source>
        <strain evidence="6 7">SAORIC-165</strain>
    </source>
</reference>
<dbReference type="CDD" id="cd03255">
    <property type="entry name" value="ABC_MJ0796_LolCDE_FtsE"/>
    <property type="match status" value="1"/>
</dbReference>
<keyword evidence="7" id="KW-1185">Reference proteome</keyword>
<dbReference type="InterPro" id="IPR017911">
    <property type="entry name" value="MacB-like_ATP-bd"/>
</dbReference>
<dbReference type="FunFam" id="3.40.50.300:FF:000032">
    <property type="entry name" value="Export ABC transporter ATP-binding protein"/>
    <property type="match status" value="1"/>
</dbReference>
<dbReference type="InterPro" id="IPR017871">
    <property type="entry name" value="ABC_transporter-like_CS"/>
</dbReference>
<dbReference type="InterPro" id="IPR003593">
    <property type="entry name" value="AAA+_ATPase"/>
</dbReference>
<dbReference type="GO" id="GO:0098796">
    <property type="term" value="C:membrane protein complex"/>
    <property type="evidence" value="ECO:0007669"/>
    <property type="project" value="UniProtKB-ARBA"/>
</dbReference>
<dbReference type="PROSITE" id="PS00211">
    <property type="entry name" value="ABC_TRANSPORTER_1"/>
    <property type="match status" value="1"/>
</dbReference>
<evidence type="ECO:0000256" key="3">
    <source>
        <dbReference type="ARBA" id="ARBA00022840"/>
    </source>
</evidence>
<keyword evidence="1" id="KW-0813">Transport</keyword>
<dbReference type="OrthoDB" id="9783924at2"/>
<keyword evidence="3" id="KW-0067">ATP-binding</keyword>
<comment type="caution">
    <text evidence="6">The sequence shown here is derived from an EMBL/GenBank/DDBJ whole genome shotgun (WGS) entry which is preliminary data.</text>
</comment>
<proteinExistence type="inferred from homology"/>
<comment type="similarity">
    <text evidence="4">Belongs to the ABC transporter superfamily. Macrolide exporter (TC 3.A.1.122) family.</text>
</comment>
<keyword evidence="2" id="KW-0547">Nucleotide-binding</keyword>
<dbReference type="GO" id="GO:0022857">
    <property type="term" value="F:transmembrane transporter activity"/>
    <property type="evidence" value="ECO:0007669"/>
    <property type="project" value="TreeGrafter"/>
</dbReference>
<dbReference type="Proteomes" id="UP000239907">
    <property type="component" value="Unassembled WGS sequence"/>
</dbReference>
<dbReference type="InterPro" id="IPR015854">
    <property type="entry name" value="ABC_transpr_LolD-like"/>
</dbReference>